<evidence type="ECO:0000313" key="2">
    <source>
        <dbReference type="EMBL" id="MAA13050.1"/>
    </source>
</evidence>
<feature type="compositionally biased region" description="Basic residues" evidence="1">
    <location>
        <begin position="52"/>
        <end position="61"/>
    </location>
</feature>
<evidence type="ECO:0000256" key="1">
    <source>
        <dbReference type="SAM" id="MobiDB-lite"/>
    </source>
</evidence>
<organism evidence="2">
    <name type="scientific">Rhipicephalus zambeziensis</name>
    <dbReference type="NCBI Taxonomy" id="60191"/>
    <lineage>
        <taxon>Eukaryota</taxon>
        <taxon>Metazoa</taxon>
        <taxon>Ecdysozoa</taxon>
        <taxon>Arthropoda</taxon>
        <taxon>Chelicerata</taxon>
        <taxon>Arachnida</taxon>
        <taxon>Acari</taxon>
        <taxon>Parasitiformes</taxon>
        <taxon>Ixodida</taxon>
        <taxon>Ixodoidea</taxon>
        <taxon>Ixodidae</taxon>
        <taxon>Rhipicephalinae</taxon>
        <taxon>Rhipicephalus</taxon>
        <taxon>Rhipicephalus</taxon>
    </lineage>
</organism>
<dbReference type="EMBL" id="GFPF01001904">
    <property type="protein sequence ID" value="MAA13050.1"/>
    <property type="molecule type" value="Transcribed_RNA"/>
</dbReference>
<accession>A0A224YH06</accession>
<dbReference type="AlphaFoldDB" id="A0A224YH06"/>
<proteinExistence type="predicted"/>
<feature type="region of interest" description="Disordered" evidence="1">
    <location>
        <begin position="19"/>
        <end position="73"/>
    </location>
</feature>
<sequence>MKLLHSTDRQTDRKTLLASVFGTPGVPGPPRDPTPRLHGHAPRRNDIGSPSHRSKLQRRVLRREQDLPVLPAGDGRLSLRGRISRAAEKNMGKGGVGFAAQGTFRGSAAVVRQHTTIARYCECVCIAHICNILTNYRIVLSLQIMLS</sequence>
<name>A0A224YH06_9ACAR</name>
<reference evidence="2" key="1">
    <citation type="journal article" date="2017" name="Parasit. Vectors">
        <title>Sialotranscriptomics of Rhipicephalus zambeziensis reveals intricate expression profiles of secretory proteins and suggests tight temporal transcriptional regulation during blood-feeding.</title>
        <authorList>
            <person name="de Castro M.H."/>
            <person name="de Klerk D."/>
            <person name="Pienaar R."/>
            <person name="Rees D.J.G."/>
            <person name="Mans B.J."/>
        </authorList>
    </citation>
    <scope>NUCLEOTIDE SEQUENCE</scope>
    <source>
        <tissue evidence="2">Salivary glands</tissue>
    </source>
</reference>
<protein>
    <submittedName>
        <fullName evidence="2">Uncharacterized protein</fullName>
    </submittedName>
</protein>